<dbReference type="STRING" id="50402.A0A0A0AB93"/>
<keyword evidence="8" id="KW-0695">RNA-directed DNA polymerase</keyword>
<keyword evidence="4" id="KW-0540">Nuclease</keyword>
<dbReference type="InterPro" id="IPR012337">
    <property type="entry name" value="RNaseH-like_sf"/>
</dbReference>
<accession>A0A0A0AB93</accession>
<evidence type="ECO:0000256" key="5">
    <source>
        <dbReference type="ARBA" id="ARBA00022723"/>
    </source>
</evidence>
<dbReference type="InterPro" id="IPR001584">
    <property type="entry name" value="Integrase_cat-core"/>
</dbReference>
<proteinExistence type="predicted"/>
<dbReference type="Pfam" id="PF00665">
    <property type="entry name" value="rve"/>
    <property type="match status" value="1"/>
</dbReference>
<dbReference type="GO" id="GO:0015074">
    <property type="term" value="P:DNA integration"/>
    <property type="evidence" value="ECO:0007669"/>
    <property type="project" value="InterPro"/>
</dbReference>
<dbReference type="Pfam" id="PF00075">
    <property type="entry name" value="RNase_H"/>
    <property type="match status" value="1"/>
</dbReference>
<gene>
    <name evidence="13" type="ORF">N301_12891</name>
</gene>
<evidence type="ECO:0000256" key="2">
    <source>
        <dbReference type="ARBA" id="ARBA00022679"/>
    </source>
</evidence>
<keyword evidence="9" id="KW-0862">Zinc</keyword>
<evidence type="ECO:0000256" key="6">
    <source>
        <dbReference type="ARBA" id="ARBA00022759"/>
    </source>
</evidence>
<dbReference type="InterPro" id="IPR002156">
    <property type="entry name" value="RNaseH_domain"/>
</dbReference>
<evidence type="ECO:0000256" key="4">
    <source>
        <dbReference type="ARBA" id="ARBA00022722"/>
    </source>
</evidence>
<dbReference type="AlphaFoldDB" id="A0A0A0AB93"/>
<keyword evidence="7" id="KW-0378">Hydrolase</keyword>
<feature type="domain" description="RNase H type-1" evidence="11">
    <location>
        <begin position="1"/>
        <end position="102"/>
    </location>
</feature>
<dbReference type="EMBL" id="KL871345">
    <property type="protein sequence ID" value="KGL91814.1"/>
    <property type="molecule type" value="Genomic_DNA"/>
</dbReference>
<dbReference type="GO" id="GO:0008270">
    <property type="term" value="F:zinc ion binding"/>
    <property type="evidence" value="ECO:0007669"/>
    <property type="project" value="UniProtKB-KW"/>
</dbReference>
<keyword evidence="3" id="KW-0548">Nucleotidyltransferase</keyword>
<dbReference type="EC" id="2.7.7.49" evidence="1"/>
<evidence type="ECO:0000256" key="3">
    <source>
        <dbReference type="ARBA" id="ARBA00022695"/>
    </source>
</evidence>
<dbReference type="GO" id="GO:0003964">
    <property type="term" value="F:RNA-directed DNA polymerase activity"/>
    <property type="evidence" value="ECO:0007669"/>
    <property type="project" value="UniProtKB-KW"/>
</dbReference>
<keyword evidence="9" id="KW-0863">Zinc-finger</keyword>
<evidence type="ECO:0000256" key="9">
    <source>
        <dbReference type="PROSITE-ProRule" id="PRU00450"/>
    </source>
</evidence>
<organism evidence="13 14">
    <name type="scientific">Charadrius vociferus</name>
    <name type="common">Killdeer</name>
    <name type="synonym">Aegialitis vocifera</name>
    <dbReference type="NCBI Taxonomy" id="50402"/>
    <lineage>
        <taxon>Eukaryota</taxon>
        <taxon>Metazoa</taxon>
        <taxon>Chordata</taxon>
        <taxon>Craniata</taxon>
        <taxon>Vertebrata</taxon>
        <taxon>Euteleostomi</taxon>
        <taxon>Archelosauria</taxon>
        <taxon>Archosauria</taxon>
        <taxon>Dinosauria</taxon>
        <taxon>Saurischia</taxon>
        <taxon>Theropoda</taxon>
        <taxon>Coelurosauria</taxon>
        <taxon>Aves</taxon>
        <taxon>Neognathae</taxon>
        <taxon>Neoaves</taxon>
        <taxon>Charadriiformes</taxon>
        <taxon>Charadriidae</taxon>
        <taxon>Charadrius</taxon>
    </lineage>
</organism>
<evidence type="ECO:0000313" key="13">
    <source>
        <dbReference type="EMBL" id="KGL91814.1"/>
    </source>
</evidence>
<dbReference type="PROSITE" id="PS50879">
    <property type="entry name" value="RNASE_H_1"/>
    <property type="match status" value="1"/>
</dbReference>
<keyword evidence="5" id="KW-0479">Metal-binding</keyword>
<name>A0A0A0AB93_CHAVO</name>
<dbReference type="Pfam" id="PF02022">
    <property type="entry name" value="Integrase_Zn"/>
    <property type="match status" value="1"/>
</dbReference>
<evidence type="ECO:0000259" key="11">
    <source>
        <dbReference type="PROSITE" id="PS50879"/>
    </source>
</evidence>
<dbReference type="PROSITE" id="PS50876">
    <property type="entry name" value="ZF_INTEGRASE"/>
    <property type="match status" value="1"/>
</dbReference>
<dbReference type="PROSITE" id="PS50994">
    <property type="entry name" value="INTEGRASE"/>
    <property type="match status" value="1"/>
</dbReference>
<protein>
    <recommendedName>
        <fullName evidence="1">RNA-directed DNA polymerase</fullName>
        <ecNumber evidence="1">2.7.7.49</ecNumber>
    </recommendedName>
</protein>
<dbReference type="Proteomes" id="UP000053858">
    <property type="component" value="Unassembled WGS sequence"/>
</dbReference>
<evidence type="ECO:0000256" key="8">
    <source>
        <dbReference type="ARBA" id="ARBA00022918"/>
    </source>
</evidence>
<evidence type="ECO:0000259" key="10">
    <source>
        <dbReference type="PROSITE" id="PS50876"/>
    </source>
</evidence>
<keyword evidence="14" id="KW-1185">Reference proteome</keyword>
<feature type="non-terminal residue" evidence="13">
    <location>
        <position position="279"/>
    </location>
</feature>
<feature type="domain" description="Integrase catalytic" evidence="12">
    <location>
        <begin position="157"/>
        <end position="279"/>
    </location>
</feature>
<evidence type="ECO:0000256" key="7">
    <source>
        <dbReference type="ARBA" id="ARBA00022801"/>
    </source>
</evidence>
<dbReference type="SUPFAM" id="SSF53098">
    <property type="entry name" value="Ribonuclease H-like"/>
    <property type="match status" value="2"/>
</dbReference>
<feature type="domain" description="Integrase-type" evidence="10">
    <location>
        <begin position="108"/>
        <end position="149"/>
    </location>
</feature>
<dbReference type="InterPro" id="IPR036397">
    <property type="entry name" value="RNaseH_sf"/>
</dbReference>
<dbReference type="GO" id="GO:0004523">
    <property type="term" value="F:RNA-DNA hybrid ribonuclease activity"/>
    <property type="evidence" value="ECO:0007669"/>
    <property type="project" value="InterPro"/>
</dbReference>
<feature type="non-terminal residue" evidence="13">
    <location>
        <position position="1"/>
    </location>
</feature>
<dbReference type="Gene3D" id="3.30.420.10">
    <property type="entry name" value="Ribonuclease H-like superfamily/Ribonuclease H"/>
    <property type="match status" value="2"/>
</dbReference>
<evidence type="ECO:0000313" key="14">
    <source>
        <dbReference type="Proteomes" id="UP000053858"/>
    </source>
</evidence>
<sequence length="279" mass="30862">EGSPQIVELQAVIEVFKRWSDKCVNIVSDSQYVVGIVTRLESVYLKHVSNESLLVKFRQLLHLLNDRKHPYFITHVRSHTTLPGFIVQGNALADQFTAARVWSAPVPDSFQQAHISHGFFHQSAKVLAKQFALPIADAKLITSTCADCQQLTAPPVPAVNPRGIEAMQLWQTDVTHIAEFGKLKYVHVSVDTWSCAVWATAQAGETSRCAQSHFRQAFAVLGIPKQIKTDNGPACTSKSTAQSFLKWGIAHITGISHSPTGQAIIERTHSTLKHLLQKQ</sequence>
<dbReference type="InterPro" id="IPR003308">
    <property type="entry name" value="Integrase_Zn-bd_dom_N"/>
</dbReference>
<reference evidence="14" key="1">
    <citation type="journal article" date="2014" name="Science">
        <title>Comparative genomics reveals insights into avian genome evolution and adaptation.</title>
        <authorList>
            <consortium name="Avian Genome Consortium"/>
            <person name="Zhang G."/>
            <person name="Li C."/>
            <person name="Li Q."/>
            <person name="Li B."/>
            <person name="Larkin D.M."/>
            <person name="Lee C."/>
            <person name="Storz J.F."/>
            <person name="Antunes A."/>
            <person name="Greenwold M.J."/>
            <person name="Meredith R.W."/>
            <person name="Odeen A."/>
            <person name="Cui J."/>
            <person name="Zhou Q."/>
            <person name="Xu L."/>
            <person name="Pan H."/>
            <person name="Wang Z."/>
            <person name="Jin L."/>
            <person name="Zhang P."/>
            <person name="Hu H."/>
            <person name="Yang W."/>
            <person name="Hu J."/>
            <person name="Xiao J."/>
            <person name="Yang Z."/>
            <person name="Liu Y."/>
            <person name="Xie Q."/>
            <person name="Yu H."/>
            <person name="Lian J."/>
            <person name="Wen P."/>
            <person name="Zhang F."/>
            <person name="Li H."/>
            <person name="Zeng Y."/>
            <person name="Xiong Z."/>
            <person name="Liu S."/>
            <person name="Zhou L."/>
            <person name="Huang Z."/>
            <person name="An N."/>
            <person name="Wang J."/>
            <person name="Zheng Q."/>
            <person name="Xiong Y."/>
            <person name="Wang G."/>
            <person name="Wang B."/>
            <person name="Wang J."/>
            <person name="Fan Y."/>
            <person name="da Fonseca R.R."/>
            <person name="Alfaro-Nunez A."/>
            <person name="Schubert M."/>
            <person name="Orlando L."/>
            <person name="Mourier T."/>
            <person name="Howard J.T."/>
            <person name="Ganapathy G."/>
            <person name="Pfenning A."/>
            <person name="Whitney O."/>
            <person name="Rivas M.V."/>
            <person name="Hara E."/>
            <person name="Smith J."/>
            <person name="Farre M."/>
            <person name="Narayan J."/>
            <person name="Slavov G."/>
            <person name="Romanov M.N."/>
            <person name="Borges R."/>
            <person name="Machado J.P."/>
            <person name="Khan I."/>
            <person name="Springer M.S."/>
            <person name="Gatesy J."/>
            <person name="Hoffmann F.G."/>
            <person name="Opazo J.C."/>
            <person name="Hastad O."/>
            <person name="Sawyer R.H."/>
            <person name="Kim H."/>
            <person name="Kim K.W."/>
            <person name="Kim H.J."/>
            <person name="Cho S."/>
            <person name="Li N."/>
            <person name="Huang Y."/>
            <person name="Bruford M.W."/>
            <person name="Zhan X."/>
            <person name="Dixon A."/>
            <person name="Bertelsen M.F."/>
            <person name="Derryberry E."/>
            <person name="Warren W."/>
            <person name="Wilson R.K."/>
            <person name="Li S."/>
            <person name="Ray D.A."/>
            <person name="Green R.E."/>
            <person name="O'Brien S.J."/>
            <person name="Griffin D."/>
            <person name="Johnson W.E."/>
            <person name="Haussler D."/>
            <person name="Ryder O.A."/>
            <person name="Willerslev E."/>
            <person name="Graves G.R."/>
            <person name="Alstrom P."/>
            <person name="Fjeldsa J."/>
            <person name="Mindell D.P."/>
            <person name="Edwards S.V."/>
            <person name="Braun E.L."/>
            <person name="Rahbek C."/>
            <person name="Burt D.W."/>
            <person name="Houde P."/>
            <person name="Zhang Y."/>
            <person name="Yang H."/>
            <person name="Wang J."/>
            <person name="Jarvis E.D."/>
            <person name="Gilbert M.T."/>
            <person name="Wang J."/>
        </authorList>
    </citation>
    <scope>NUCLEOTIDE SEQUENCE [LARGE SCALE GENOMIC DNA]</scope>
</reference>
<keyword evidence="2" id="KW-0808">Transferase</keyword>
<keyword evidence="6" id="KW-0255">Endonuclease</keyword>
<dbReference type="GO" id="GO:0035613">
    <property type="term" value="F:RNA stem-loop binding"/>
    <property type="evidence" value="ECO:0007669"/>
    <property type="project" value="TreeGrafter"/>
</dbReference>
<dbReference type="InterPro" id="IPR017856">
    <property type="entry name" value="Integrase-like_N"/>
</dbReference>
<dbReference type="PANTHER" id="PTHR41694:SF3">
    <property type="entry name" value="RNA-DIRECTED DNA POLYMERASE-RELATED"/>
    <property type="match status" value="1"/>
</dbReference>
<evidence type="ECO:0000256" key="1">
    <source>
        <dbReference type="ARBA" id="ARBA00012493"/>
    </source>
</evidence>
<evidence type="ECO:0000259" key="12">
    <source>
        <dbReference type="PROSITE" id="PS50994"/>
    </source>
</evidence>
<dbReference type="Gene3D" id="1.10.10.200">
    <property type="match status" value="1"/>
</dbReference>
<dbReference type="SUPFAM" id="SSF46919">
    <property type="entry name" value="N-terminal Zn binding domain of HIV integrase"/>
    <property type="match status" value="1"/>
</dbReference>
<dbReference type="PANTHER" id="PTHR41694">
    <property type="entry name" value="ENDOGENOUS RETROVIRUS GROUP K MEMBER POL PROTEIN"/>
    <property type="match status" value="1"/>
</dbReference>